<protein>
    <submittedName>
        <fullName evidence="1">Uncharacterized protein</fullName>
    </submittedName>
</protein>
<keyword evidence="2" id="KW-1185">Reference proteome</keyword>
<dbReference type="Proteomes" id="UP000482960">
    <property type="component" value="Unassembled WGS sequence"/>
</dbReference>
<sequence>MRHKEIEMSLVQEPAPGPYVVATAWHCSACDVQGRTLEAGEATCWNCDGQVTVTARPSLKIDDL</sequence>
<organism evidence="1 2">
    <name type="scientific">Phytohabitans rumicis</name>
    <dbReference type="NCBI Taxonomy" id="1076125"/>
    <lineage>
        <taxon>Bacteria</taxon>
        <taxon>Bacillati</taxon>
        <taxon>Actinomycetota</taxon>
        <taxon>Actinomycetes</taxon>
        <taxon>Micromonosporales</taxon>
        <taxon>Micromonosporaceae</taxon>
    </lineage>
</organism>
<dbReference type="EMBL" id="BLPG01000001">
    <property type="protein sequence ID" value="GFJ87265.1"/>
    <property type="molecule type" value="Genomic_DNA"/>
</dbReference>
<evidence type="ECO:0000313" key="2">
    <source>
        <dbReference type="Proteomes" id="UP000482960"/>
    </source>
</evidence>
<evidence type="ECO:0000313" key="1">
    <source>
        <dbReference type="EMBL" id="GFJ87265.1"/>
    </source>
</evidence>
<proteinExistence type="predicted"/>
<name>A0A6V8L3H9_9ACTN</name>
<reference evidence="1 2" key="1">
    <citation type="submission" date="2020-03" db="EMBL/GenBank/DDBJ databases">
        <title>Whole genome shotgun sequence of Phytohabitans rumicis NBRC 108638.</title>
        <authorList>
            <person name="Komaki H."/>
            <person name="Tamura T."/>
        </authorList>
    </citation>
    <scope>NUCLEOTIDE SEQUENCE [LARGE SCALE GENOMIC DNA]</scope>
    <source>
        <strain evidence="1 2">NBRC 108638</strain>
    </source>
</reference>
<comment type="caution">
    <text evidence="1">The sequence shown here is derived from an EMBL/GenBank/DDBJ whole genome shotgun (WGS) entry which is preliminary data.</text>
</comment>
<accession>A0A6V8L3H9</accession>
<dbReference type="AlphaFoldDB" id="A0A6V8L3H9"/>
<reference evidence="1 2" key="2">
    <citation type="submission" date="2020-03" db="EMBL/GenBank/DDBJ databases">
        <authorList>
            <person name="Ichikawa N."/>
            <person name="Kimura A."/>
            <person name="Kitahashi Y."/>
            <person name="Uohara A."/>
        </authorList>
    </citation>
    <scope>NUCLEOTIDE SEQUENCE [LARGE SCALE GENOMIC DNA]</scope>
    <source>
        <strain evidence="1 2">NBRC 108638</strain>
    </source>
</reference>
<gene>
    <name evidence="1" type="ORF">Prum_009070</name>
</gene>